<dbReference type="Gene3D" id="3.30.230.10">
    <property type="match status" value="1"/>
</dbReference>
<reference evidence="18" key="1">
    <citation type="submission" date="2023-10" db="EMBL/GenBank/DDBJ databases">
        <title>Genome assembly of Pristionchus species.</title>
        <authorList>
            <person name="Yoshida K."/>
            <person name="Sommer R.J."/>
        </authorList>
    </citation>
    <scope>NUCLEOTIDE SEQUENCE</scope>
    <source>
        <strain evidence="18">RS5133</strain>
    </source>
</reference>
<keyword evidence="19" id="KW-1185">Reference proteome</keyword>
<evidence type="ECO:0000256" key="2">
    <source>
        <dbReference type="ARBA" id="ARBA00008831"/>
    </source>
</evidence>
<comment type="similarity">
    <text evidence="2 15">Belongs to the diphosphomevalonate decarboxylase family.</text>
</comment>
<proteinExistence type="inferred from homology"/>
<dbReference type="EMBL" id="BTSY01000002">
    <property type="protein sequence ID" value="GMT14915.1"/>
    <property type="molecule type" value="Genomic_DNA"/>
</dbReference>
<evidence type="ECO:0000313" key="18">
    <source>
        <dbReference type="EMBL" id="GMT14915.1"/>
    </source>
</evidence>
<gene>
    <name evidence="18" type="ORF">PFISCL1PPCAC_6212</name>
</gene>
<accession>A0AAV5V5P3</accession>
<keyword evidence="8" id="KW-0752">Steroid biosynthesis</keyword>
<dbReference type="InterPro" id="IPR020568">
    <property type="entry name" value="Ribosomal_Su5_D2-typ_SF"/>
</dbReference>
<comment type="catalytic activity">
    <reaction evidence="14 15">
        <text>(R)-5-diphosphomevalonate + ATP = isopentenyl diphosphate + ADP + phosphate + CO2</text>
        <dbReference type="Rhea" id="RHEA:23732"/>
        <dbReference type="ChEBI" id="CHEBI:16526"/>
        <dbReference type="ChEBI" id="CHEBI:30616"/>
        <dbReference type="ChEBI" id="CHEBI:43474"/>
        <dbReference type="ChEBI" id="CHEBI:57557"/>
        <dbReference type="ChEBI" id="CHEBI:128769"/>
        <dbReference type="ChEBI" id="CHEBI:456216"/>
        <dbReference type="EC" id="4.1.1.33"/>
    </reaction>
</comment>
<dbReference type="InterPro" id="IPR036554">
    <property type="entry name" value="GHMP_kinase_C_sf"/>
</dbReference>
<dbReference type="GO" id="GO:0005524">
    <property type="term" value="F:ATP binding"/>
    <property type="evidence" value="ECO:0007669"/>
    <property type="project" value="UniProtKB-UniRule"/>
</dbReference>
<evidence type="ECO:0000256" key="10">
    <source>
        <dbReference type="ARBA" id="ARBA00023098"/>
    </source>
</evidence>
<evidence type="ECO:0000256" key="15">
    <source>
        <dbReference type="PIRNR" id="PIRNR015950"/>
    </source>
</evidence>
<sequence length="345" mass="38510">MIENKRQKMDENEIRITVEAHPNIALIKYWGKKSETEMTPLNDSISLAIDIFHAKTTLTARRVEEGEESVDTVSINGREITLNTRFNRVFKSVRDRLDSSWSFSISSSTNFPVAAGLASSAAGFAAIAFALGKAFDLSQTDIERLARYGSGSASRSGLPGLVQWKKGDEKEESSVLSHFPSSHWPDLRLVILVVKDEEKSISSKEGMERTARTSELLQDRIRRNPARIQGIIDSFASRDFSTLAELTMRDSNEFHAVCLDSYPPIQYLNTTSWSIINLVHSFNKESVRAAYTFDAGPNACIFTLKEYMDEFVSLVHSSFSIGDSIEKELRSVHISTLGDGPKVVE</sequence>
<evidence type="ECO:0000256" key="6">
    <source>
        <dbReference type="ARBA" id="ARBA00022741"/>
    </source>
</evidence>
<evidence type="ECO:0000256" key="14">
    <source>
        <dbReference type="ARBA" id="ARBA00048154"/>
    </source>
</evidence>
<dbReference type="Gene3D" id="3.30.70.890">
    <property type="entry name" value="GHMP kinase, C-terminal domain"/>
    <property type="match status" value="1"/>
</dbReference>
<feature type="domain" description="Diphosphomevalonate decarboxylase-like N-terminal" evidence="17">
    <location>
        <begin position="20"/>
        <end position="173"/>
    </location>
</feature>
<dbReference type="PIRSF" id="PIRSF015950">
    <property type="entry name" value="Mev_P_decrbx"/>
    <property type="match status" value="1"/>
</dbReference>
<evidence type="ECO:0000256" key="12">
    <source>
        <dbReference type="ARBA" id="ARBA00023221"/>
    </source>
</evidence>
<organism evidence="18 19">
    <name type="scientific">Pristionchus fissidentatus</name>
    <dbReference type="NCBI Taxonomy" id="1538716"/>
    <lineage>
        <taxon>Eukaryota</taxon>
        <taxon>Metazoa</taxon>
        <taxon>Ecdysozoa</taxon>
        <taxon>Nematoda</taxon>
        <taxon>Chromadorea</taxon>
        <taxon>Rhabditida</taxon>
        <taxon>Rhabditina</taxon>
        <taxon>Diplogasteromorpha</taxon>
        <taxon>Diplogasteroidea</taxon>
        <taxon>Neodiplogasteridae</taxon>
        <taxon>Pristionchus</taxon>
    </lineage>
</organism>
<feature type="domain" description="Mvd1 C-terminal" evidence="16">
    <location>
        <begin position="190"/>
        <end position="331"/>
    </location>
</feature>
<keyword evidence="9" id="KW-0756">Sterol biosynthesis</keyword>
<dbReference type="GO" id="GO:0016126">
    <property type="term" value="P:sterol biosynthetic process"/>
    <property type="evidence" value="ECO:0007669"/>
    <property type="project" value="UniProtKB-KW"/>
</dbReference>
<dbReference type="InterPro" id="IPR029765">
    <property type="entry name" value="Mev_diP_decarb"/>
</dbReference>
<dbReference type="InterPro" id="IPR014721">
    <property type="entry name" value="Ribsml_uS5_D2-typ_fold_subgr"/>
</dbReference>
<protein>
    <recommendedName>
        <fullName evidence="4 15">Diphosphomevalonate decarboxylase</fullName>
        <ecNumber evidence="3 15">4.1.1.33</ecNumber>
    </recommendedName>
</protein>
<dbReference type="InterPro" id="IPR005935">
    <property type="entry name" value="Mev_decarb"/>
</dbReference>
<keyword evidence="12" id="KW-0753">Steroid metabolism</keyword>
<comment type="caution">
    <text evidence="18">The sequence shown here is derived from an EMBL/GenBank/DDBJ whole genome shotgun (WGS) entry which is preliminary data.</text>
</comment>
<evidence type="ECO:0000256" key="8">
    <source>
        <dbReference type="ARBA" id="ARBA00022955"/>
    </source>
</evidence>
<dbReference type="Pfam" id="PF18376">
    <property type="entry name" value="MDD_C"/>
    <property type="match status" value="1"/>
</dbReference>
<dbReference type="AlphaFoldDB" id="A0AAV5V5P3"/>
<keyword evidence="5" id="KW-0444">Lipid biosynthesis</keyword>
<evidence type="ECO:0000259" key="17">
    <source>
        <dbReference type="Pfam" id="PF22700"/>
    </source>
</evidence>
<keyword evidence="11" id="KW-1207">Sterol metabolism</keyword>
<evidence type="ECO:0000313" key="19">
    <source>
        <dbReference type="Proteomes" id="UP001432322"/>
    </source>
</evidence>
<evidence type="ECO:0000256" key="3">
    <source>
        <dbReference type="ARBA" id="ARBA00012296"/>
    </source>
</evidence>
<dbReference type="EC" id="4.1.1.33" evidence="3 15"/>
<name>A0AAV5V5P3_9BILA</name>
<evidence type="ECO:0000256" key="1">
    <source>
        <dbReference type="ARBA" id="ARBA00003812"/>
    </source>
</evidence>
<dbReference type="Pfam" id="PF22700">
    <property type="entry name" value="MVD-like_N"/>
    <property type="match status" value="1"/>
</dbReference>
<dbReference type="InterPro" id="IPR041431">
    <property type="entry name" value="Mvd1_C"/>
</dbReference>
<keyword evidence="6 15" id="KW-0547">Nucleotide-binding</keyword>
<evidence type="ECO:0000256" key="5">
    <source>
        <dbReference type="ARBA" id="ARBA00022516"/>
    </source>
</evidence>
<dbReference type="FunFam" id="3.30.230.10:FF:000072">
    <property type="entry name" value="Diphosphomevalonate decarboxylase"/>
    <property type="match status" value="1"/>
</dbReference>
<dbReference type="SUPFAM" id="SSF55060">
    <property type="entry name" value="GHMP Kinase, C-terminal domain"/>
    <property type="match status" value="1"/>
</dbReference>
<dbReference type="GO" id="GO:0019287">
    <property type="term" value="P:isopentenyl diphosphate biosynthetic process, mevalonate pathway"/>
    <property type="evidence" value="ECO:0007669"/>
    <property type="project" value="InterPro"/>
</dbReference>
<dbReference type="Proteomes" id="UP001432322">
    <property type="component" value="Unassembled WGS sequence"/>
</dbReference>
<evidence type="ECO:0000259" key="16">
    <source>
        <dbReference type="Pfam" id="PF18376"/>
    </source>
</evidence>
<keyword evidence="13 15" id="KW-0456">Lyase</keyword>
<keyword evidence="10 15" id="KW-0443">Lipid metabolism</keyword>
<evidence type="ECO:0000256" key="13">
    <source>
        <dbReference type="ARBA" id="ARBA00023239"/>
    </source>
</evidence>
<dbReference type="GO" id="GO:0004163">
    <property type="term" value="F:diphosphomevalonate decarboxylase activity"/>
    <property type="evidence" value="ECO:0007669"/>
    <property type="project" value="UniProtKB-EC"/>
</dbReference>
<dbReference type="InterPro" id="IPR053859">
    <property type="entry name" value="MVD-like_N"/>
</dbReference>
<evidence type="ECO:0000256" key="9">
    <source>
        <dbReference type="ARBA" id="ARBA00023011"/>
    </source>
</evidence>
<dbReference type="SUPFAM" id="SSF54211">
    <property type="entry name" value="Ribosomal protein S5 domain 2-like"/>
    <property type="match status" value="1"/>
</dbReference>
<evidence type="ECO:0000256" key="11">
    <source>
        <dbReference type="ARBA" id="ARBA00023166"/>
    </source>
</evidence>
<dbReference type="PANTHER" id="PTHR10977">
    <property type="entry name" value="DIPHOSPHOMEVALONATE DECARBOXYLASE"/>
    <property type="match status" value="1"/>
</dbReference>
<dbReference type="GO" id="GO:0005829">
    <property type="term" value="C:cytosol"/>
    <property type="evidence" value="ECO:0007669"/>
    <property type="project" value="InterPro"/>
</dbReference>
<dbReference type="PANTHER" id="PTHR10977:SF3">
    <property type="entry name" value="DIPHOSPHOMEVALONATE DECARBOXYLASE"/>
    <property type="match status" value="1"/>
</dbReference>
<comment type="function">
    <text evidence="1">Catalyzes the ATP dependent decarboxylation of (R)-5-diphosphomevalonate to form isopentenyl diphosphate (IPP). Functions in the mevalonate (MVA) pathway leading to isopentenyl diphosphate (IPP), a key precursor for the biosynthesis of isoprenoids and sterol synthesis.</text>
</comment>
<keyword evidence="7 15" id="KW-0067">ATP-binding</keyword>
<dbReference type="NCBIfam" id="TIGR01240">
    <property type="entry name" value="mevDPdecarb"/>
    <property type="match status" value="1"/>
</dbReference>
<evidence type="ECO:0000256" key="4">
    <source>
        <dbReference type="ARBA" id="ARBA00019335"/>
    </source>
</evidence>
<evidence type="ECO:0000256" key="7">
    <source>
        <dbReference type="ARBA" id="ARBA00022840"/>
    </source>
</evidence>